<dbReference type="GO" id="GO:0016405">
    <property type="term" value="F:CoA-ligase activity"/>
    <property type="evidence" value="ECO:0007669"/>
    <property type="project" value="TreeGrafter"/>
</dbReference>
<dbReference type="SUPFAM" id="SSF56801">
    <property type="entry name" value="Acetyl-CoA synthetase-like"/>
    <property type="match status" value="1"/>
</dbReference>
<dbReference type="Proteomes" id="UP000193922">
    <property type="component" value="Unassembled WGS sequence"/>
</dbReference>
<dbReference type="PANTHER" id="PTHR24096">
    <property type="entry name" value="LONG-CHAIN-FATTY-ACID--COA LIGASE"/>
    <property type="match status" value="1"/>
</dbReference>
<feature type="domain" description="AMP-binding enzyme C-terminal" evidence="4">
    <location>
        <begin position="450"/>
        <end position="529"/>
    </location>
</feature>
<comment type="similarity">
    <text evidence="1">Belongs to the ATP-dependent AMP-binding enzyme family.</text>
</comment>
<evidence type="ECO:0000256" key="1">
    <source>
        <dbReference type="ARBA" id="ARBA00006432"/>
    </source>
</evidence>
<name>A0A1Y1W609_9FUNG</name>
<dbReference type="STRING" id="61395.A0A1Y1W609"/>
<feature type="domain" description="AMP-dependent synthetase/ligase" evidence="3">
    <location>
        <begin position="33"/>
        <end position="399"/>
    </location>
</feature>
<protein>
    <submittedName>
        <fullName evidence="5">Acetyl-CoA synthetase-like protein</fullName>
    </submittedName>
</protein>
<evidence type="ECO:0000313" key="5">
    <source>
        <dbReference type="EMBL" id="ORX68967.1"/>
    </source>
</evidence>
<dbReference type="EMBL" id="MCFD01000008">
    <property type="protein sequence ID" value="ORX68967.1"/>
    <property type="molecule type" value="Genomic_DNA"/>
</dbReference>
<evidence type="ECO:0000313" key="6">
    <source>
        <dbReference type="Proteomes" id="UP000193922"/>
    </source>
</evidence>
<dbReference type="Gene3D" id="3.40.50.12780">
    <property type="entry name" value="N-terminal domain of ligase-like"/>
    <property type="match status" value="1"/>
</dbReference>
<proteinExistence type="inferred from homology"/>
<dbReference type="PANTHER" id="PTHR24096:SF149">
    <property type="entry name" value="AMP-BINDING DOMAIN-CONTAINING PROTEIN-RELATED"/>
    <property type="match status" value="1"/>
</dbReference>
<evidence type="ECO:0000256" key="2">
    <source>
        <dbReference type="ARBA" id="ARBA00022598"/>
    </source>
</evidence>
<dbReference type="InterPro" id="IPR025110">
    <property type="entry name" value="AMP-bd_C"/>
</dbReference>
<dbReference type="RefSeq" id="XP_040742699.1">
    <property type="nucleotide sequence ID" value="XM_040885115.1"/>
</dbReference>
<evidence type="ECO:0000259" key="4">
    <source>
        <dbReference type="Pfam" id="PF13193"/>
    </source>
</evidence>
<dbReference type="AlphaFoldDB" id="A0A1Y1W609"/>
<dbReference type="CDD" id="cd05911">
    <property type="entry name" value="Firefly_Luc_like"/>
    <property type="match status" value="1"/>
</dbReference>
<evidence type="ECO:0000259" key="3">
    <source>
        <dbReference type="Pfam" id="PF00501"/>
    </source>
</evidence>
<comment type="caution">
    <text evidence="5">The sequence shown here is derived from an EMBL/GenBank/DDBJ whole genome shotgun (WGS) entry which is preliminary data.</text>
</comment>
<keyword evidence="2" id="KW-0436">Ligase</keyword>
<reference evidence="5 6" key="1">
    <citation type="submission" date="2016-07" db="EMBL/GenBank/DDBJ databases">
        <title>Pervasive Adenine N6-methylation of Active Genes in Fungi.</title>
        <authorList>
            <consortium name="DOE Joint Genome Institute"/>
            <person name="Mondo S.J."/>
            <person name="Dannebaum R.O."/>
            <person name="Kuo R.C."/>
            <person name="Labutti K."/>
            <person name="Haridas S."/>
            <person name="Kuo A."/>
            <person name="Salamov A."/>
            <person name="Ahrendt S.R."/>
            <person name="Lipzen A."/>
            <person name="Sullivan W."/>
            <person name="Andreopoulos W.B."/>
            <person name="Clum A."/>
            <person name="Lindquist E."/>
            <person name="Daum C."/>
            <person name="Ramamoorthy G.K."/>
            <person name="Gryganskyi A."/>
            <person name="Culley D."/>
            <person name="Magnuson J.K."/>
            <person name="James T.Y."/>
            <person name="O'Malley M.A."/>
            <person name="Stajich J.E."/>
            <person name="Spatafora J.W."/>
            <person name="Visel A."/>
            <person name="Grigoriev I.V."/>
        </authorList>
    </citation>
    <scope>NUCLEOTIDE SEQUENCE [LARGE SCALE GENOMIC DNA]</scope>
    <source>
        <strain evidence="5 6">ATCC 12442</strain>
    </source>
</reference>
<keyword evidence="6" id="KW-1185">Reference proteome</keyword>
<sequence length="547" mass="59643">MPIASLAPSIAIPSVDLPTFFFNTVKNSTLFGQKPELPFLVSESKTLSFADLEKLTNALASGLFNNTGLNKGDTLLVVLPNNVYYPAITLATQMVGAVVTTANPLYTARELAHQIKLTGAKMVVSIDAKVPAIKEAVNSAASSIPDNLIFTLDGANPIFNILSTKPFPRVYLRTEEETKNALSFIVFSSGTSGNPKGVMLSHRNVVANITQNLAVDKSDKYLTDAYAHIEPNAHMIAVLPFFHIYGLTCIMHLQLCQGRPLVIMPQFDLEKFCQLVQQYRCRAAHLVPPIILGLTKSPVVKRYDISSLLFINSGAAPLTKELQQEAQKVLGFPVCQGYGLSESSPVITRISPGKVVYGSSGQLIPNMTAKVIDDDGKEVGPGEVGELCYRGPNIMVGYLKNPAATAETLDSEGYLHTGDVGYIDKDGYNFITDRKKELIKYKGFQIPPAEIEGLLLDHPAILDAAVIGVYDDTRATEVPKGFVVIKPNANKTGIVDEIHSWLNSRVTHYKRLRGGIEVIDAVPKSATGKILRRVLKERESQKHKAKL</sequence>
<dbReference type="Pfam" id="PF00501">
    <property type="entry name" value="AMP-binding"/>
    <property type="match status" value="1"/>
</dbReference>
<organism evidence="5 6">
    <name type="scientific">Linderina pennispora</name>
    <dbReference type="NCBI Taxonomy" id="61395"/>
    <lineage>
        <taxon>Eukaryota</taxon>
        <taxon>Fungi</taxon>
        <taxon>Fungi incertae sedis</taxon>
        <taxon>Zoopagomycota</taxon>
        <taxon>Kickxellomycotina</taxon>
        <taxon>Kickxellomycetes</taxon>
        <taxon>Kickxellales</taxon>
        <taxon>Kickxellaceae</taxon>
        <taxon>Linderina</taxon>
    </lineage>
</organism>
<dbReference type="InterPro" id="IPR045851">
    <property type="entry name" value="AMP-bd_C_sf"/>
</dbReference>
<dbReference type="OrthoDB" id="10253115at2759"/>
<dbReference type="Gene3D" id="3.30.300.30">
    <property type="match status" value="1"/>
</dbReference>
<accession>A0A1Y1W609</accession>
<dbReference type="PROSITE" id="PS00455">
    <property type="entry name" value="AMP_BINDING"/>
    <property type="match status" value="1"/>
</dbReference>
<dbReference type="GeneID" id="63801763"/>
<dbReference type="InterPro" id="IPR020845">
    <property type="entry name" value="AMP-binding_CS"/>
</dbReference>
<dbReference type="InterPro" id="IPR000873">
    <property type="entry name" value="AMP-dep_synth/lig_dom"/>
</dbReference>
<gene>
    <name evidence="5" type="ORF">DL89DRAFT_247058</name>
</gene>
<dbReference type="InterPro" id="IPR042099">
    <property type="entry name" value="ANL_N_sf"/>
</dbReference>
<dbReference type="Pfam" id="PF13193">
    <property type="entry name" value="AMP-binding_C"/>
    <property type="match status" value="1"/>
</dbReference>